<keyword evidence="3" id="KW-1185">Reference proteome</keyword>
<sequence>MTDLPAVEPRDLRGYGPHPPRVSWPGGARVALCLVVNYEAGSEYALGDGDKRREAVGEFGTAINPTPAHIRDLCTESTFEYGSRAGVWRLARLLDQYAVPATFHVAARAVERNPEVGDYIAERGHEACAHGYRWEELWRLGPEEERAQLQAAVESIARTCGSRPVGWHSRCTPSSHTRQLVVEEGGFLYDSDAYNDDLPYYVNVGVHQHLVLPYSFTFNDMRFAFPGFADPMSFFTYLQMGLDELWEEGATSPKMMTIGVHPRWTGQPGRSLALRKFLDYARDKGDVWFARRSDVAEHWLNHHVPAPTESPEDVATP</sequence>
<dbReference type="EMBL" id="VCQV01000045">
    <property type="protein sequence ID" value="TWP33234.1"/>
    <property type="molecule type" value="Genomic_DNA"/>
</dbReference>
<accession>A0A563DU67</accession>
<organism evidence="2 3">
    <name type="scientific">Leekyejoonella antrihumi</name>
    <dbReference type="NCBI Taxonomy" id="1660198"/>
    <lineage>
        <taxon>Bacteria</taxon>
        <taxon>Bacillati</taxon>
        <taxon>Actinomycetota</taxon>
        <taxon>Actinomycetes</taxon>
        <taxon>Micrococcales</taxon>
        <taxon>Dermacoccaceae</taxon>
        <taxon>Leekyejoonella</taxon>
    </lineage>
</organism>
<feature type="domain" description="NodB homology" evidence="1">
    <location>
        <begin position="73"/>
        <end position="290"/>
    </location>
</feature>
<name>A0A563DU67_9MICO</name>
<reference evidence="2 3" key="1">
    <citation type="submission" date="2019-05" db="EMBL/GenBank/DDBJ databases">
        <authorList>
            <person name="Lee S.D."/>
        </authorList>
    </citation>
    <scope>NUCLEOTIDE SEQUENCE [LARGE SCALE GENOMIC DNA]</scope>
    <source>
        <strain evidence="2 3">C5-26</strain>
    </source>
</reference>
<dbReference type="Pfam" id="PF01522">
    <property type="entry name" value="Polysacc_deac_1"/>
    <property type="match status" value="1"/>
</dbReference>
<dbReference type="PANTHER" id="PTHR43123">
    <property type="entry name" value="POLYSACCHARIDE DEACETYLASE-RELATED"/>
    <property type="match status" value="1"/>
</dbReference>
<proteinExistence type="predicted"/>
<dbReference type="SUPFAM" id="SSF88713">
    <property type="entry name" value="Glycoside hydrolase/deacetylase"/>
    <property type="match status" value="1"/>
</dbReference>
<dbReference type="InterPro" id="IPR011330">
    <property type="entry name" value="Glyco_hydro/deAcase_b/a-brl"/>
</dbReference>
<dbReference type="PROSITE" id="PS51677">
    <property type="entry name" value="NODB"/>
    <property type="match status" value="1"/>
</dbReference>
<dbReference type="OrthoDB" id="9787041at2"/>
<dbReference type="Gene3D" id="3.20.20.370">
    <property type="entry name" value="Glycoside hydrolase/deacetylase"/>
    <property type="match status" value="1"/>
</dbReference>
<gene>
    <name evidence="2" type="ORF">FGL98_21790</name>
</gene>
<dbReference type="PANTHER" id="PTHR43123:SF1">
    <property type="entry name" value="POLYSACCHARIDE DEACETYLASE-RELATED"/>
    <property type="match status" value="1"/>
</dbReference>
<evidence type="ECO:0000313" key="2">
    <source>
        <dbReference type="EMBL" id="TWP33234.1"/>
    </source>
</evidence>
<evidence type="ECO:0000259" key="1">
    <source>
        <dbReference type="PROSITE" id="PS51677"/>
    </source>
</evidence>
<dbReference type="GO" id="GO:0016810">
    <property type="term" value="F:hydrolase activity, acting on carbon-nitrogen (but not peptide) bonds"/>
    <property type="evidence" value="ECO:0007669"/>
    <property type="project" value="InterPro"/>
</dbReference>
<dbReference type="InterPro" id="IPR002509">
    <property type="entry name" value="NODB_dom"/>
</dbReference>
<reference evidence="2 3" key="2">
    <citation type="submission" date="2019-08" db="EMBL/GenBank/DDBJ databases">
        <title>Jejuicoccus antrihumi gen. nov., sp. nov., a new member of the family Dermacoccaceae isolated from a cave.</title>
        <authorList>
            <person name="Schumann P."/>
            <person name="Kim I.S."/>
        </authorList>
    </citation>
    <scope>NUCLEOTIDE SEQUENCE [LARGE SCALE GENOMIC DNA]</scope>
    <source>
        <strain evidence="2 3">C5-26</strain>
    </source>
</reference>
<comment type="caution">
    <text evidence="2">The sequence shown here is derived from an EMBL/GenBank/DDBJ whole genome shotgun (WGS) entry which is preliminary data.</text>
</comment>
<evidence type="ECO:0000313" key="3">
    <source>
        <dbReference type="Proteomes" id="UP000320244"/>
    </source>
</evidence>
<protein>
    <submittedName>
        <fullName evidence="2">Allantoinase</fullName>
    </submittedName>
</protein>
<dbReference type="GO" id="GO:0005975">
    <property type="term" value="P:carbohydrate metabolic process"/>
    <property type="evidence" value="ECO:0007669"/>
    <property type="project" value="InterPro"/>
</dbReference>
<dbReference type="Proteomes" id="UP000320244">
    <property type="component" value="Unassembled WGS sequence"/>
</dbReference>
<dbReference type="AlphaFoldDB" id="A0A563DU67"/>